<sequence length="39" mass="4388">MHIRSNSLFLHMGRWAEPHLALNLGPNLVPNLLLRNGQG</sequence>
<reference evidence="1 2" key="1">
    <citation type="submission" date="2015-09" db="EMBL/GenBank/DDBJ databases">
        <authorList>
            <consortium name="Swine Surveillance"/>
        </authorList>
    </citation>
    <scope>NUCLEOTIDE SEQUENCE [LARGE SCALE GENOMIC DNA]</scope>
    <source>
        <strain evidence="1 2">CECT 7557</strain>
    </source>
</reference>
<dbReference type="Proteomes" id="UP000052022">
    <property type="component" value="Unassembled WGS sequence"/>
</dbReference>
<organism evidence="1 2">
    <name type="scientific">Tritonibacter multivorans</name>
    <dbReference type="NCBI Taxonomy" id="928856"/>
    <lineage>
        <taxon>Bacteria</taxon>
        <taxon>Pseudomonadati</taxon>
        <taxon>Pseudomonadota</taxon>
        <taxon>Alphaproteobacteria</taxon>
        <taxon>Rhodobacterales</taxon>
        <taxon>Paracoccaceae</taxon>
        <taxon>Tritonibacter</taxon>
    </lineage>
</organism>
<evidence type="ECO:0000313" key="2">
    <source>
        <dbReference type="Proteomes" id="UP000052022"/>
    </source>
</evidence>
<dbReference type="AlphaFoldDB" id="A0A0P1GI33"/>
<dbReference type="EMBL" id="CYSD01000012">
    <property type="protein sequence ID" value="CUH75890.1"/>
    <property type="molecule type" value="Genomic_DNA"/>
</dbReference>
<protein>
    <submittedName>
        <fullName evidence="1">Uncharacterized protein</fullName>
    </submittedName>
</protein>
<gene>
    <name evidence="1" type="ORF">TRM7557_00606</name>
</gene>
<accession>A0A0P1GI33</accession>
<name>A0A0P1GI33_9RHOB</name>
<keyword evidence="2" id="KW-1185">Reference proteome</keyword>
<proteinExistence type="predicted"/>
<evidence type="ECO:0000313" key="1">
    <source>
        <dbReference type="EMBL" id="CUH75890.1"/>
    </source>
</evidence>